<gene>
    <name evidence="5" type="ORF">PRECH8_27960</name>
</gene>
<feature type="compositionally biased region" description="Polar residues" evidence="3">
    <location>
        <begin position="60"/>
        <end position="74"/>
    </location>
</feature>
<evidence type="ECO:0000256" key="1">
    <source>
        <dbReference type="ARBA" id="ARBA00008814"/>
    </source>
</evidence>
<reference evidence="5" key="2">
    <citation type="journal article" date="2021" name="Data Brief">
        <title>Draft genome sequence data of the facultative, thermophilic, xylanolytic bacterium Paenibacillus sp. strain DA-C8.</title>
        <authorList>
            <person name="Chhe C."/>
            <person name="Uke A."/>
            <person name="Baramee S."/>
            <person name="Ungkulpasvich U."/>
            <person name="Tachaapaikoon C."/>
            <person name="Pason P."/>
            <person name="Waeonukul R."/>
            <person name="Ratanakhanokchai K."/>
            <person name="Kosugi A."/>
        </authorList>
    </citation>
    <scope>NUCLEOTIDE SEQUENCE</scope>
    <source>
        <strain evidence="5">DA-C8</strain>
    </source>
</reference>
<feature type="region of interest" description="Disordered" evidence="3">
    <location>
        <begin position="58"/>
        <end position="93"/>
    </location>
</feature>
<dbReference type="PANTHER" id="PTHR30535:SF34">
    <property type="entry name" value="MOLYBDATE-BINDING PROTEIN MOLA"/>
    <property type="match status" value="1"/>
</dbReference>
<evidence type="ECO:0000256" key="3">
    <source>
        <dbReference type="SAM" id="MobiDB-lite"/>
    </source>
</evidence>
<dbReference type="PANTHER" id="PTHR30535">
    <property type="entry name" value="VITAMIN B12-BINDING PROTEIN"/>
    <property type="match status" value="1"/>
</dbReference>
<sequence>MFWFCEEVLHSKQAHSHRIITTGRDEKMRKWLTALITLLMVFTLAACGADGINADPADVNNEQSVQQDDAQNSHAAGEEEGSEEAALEEEADRTIYPLTVMDDSGTEMTIEQAPQKIVSIAPSQTEILFALGLGDRIVGVGDYDNYPEEALEKPKVGNLQSNPEAILAVEPDIVFAGVSLNGSVVQYLRDLGITVYATEPVTIDEVIDSILKIGKITDAQAEAQVVAEKMRADKQYVLDRVSDIPEDQKKKVYIEYAPLWTAGKGSFMDELIVTSGGVNIASELDQWAQISPEAVIEANPDIIIYADITDYETGKPLVELIKTRPGWGSIEALKNDAIVGVNEDILSRPGPRITDALLEVAAGIYPELFE</sequence>
<feature type="compositionally biased region" description="Acidic residues" evidence="3">
    <location>
        <begin position="78"/>
        <end position="91"/>
    </location>
</feature>
<dbReference type="Gene3D" id="3.40.50.1980">
    <property type="entry name" value="Nitrogenase molybdenum iron protein domain"/>
    <property type="match status" value="2"/>
</dbReference>
<evidence type="ECO:0000256" key="2">
    <source>
        <dbReference type="ARBA" id="ARBA00022729"/>
    </source>
</evidence>
<dbReference type="NCBIfam" id="NF038402">
    <property type="entry name" value="TroA_like"/>
    <property type="match status" value="1"/>
</dbReference>
<proteinExistence type="inferred from homology"/>
<dbReference type="EMBL" id="BMAQ01000048">
    <property type="protein sequence ID" value="GFR39500.1"/>
    <property type="molecule type" value="Genomic_DNA"/>
</dbReference>
<evidence type="ECO:0000313" key="5">
    <source>
        <dbReference type="EMBL" id="GFR39500.1"/>
    </source>
</evidence>
<dbReference type="PROSITE" id="PS50983">
    <property type="entry name" value="FE_B12_PBP"/>
    <property type="match status" value="1"/>
</dbReference>
<accession>A0A916VIM3</accession>
<organism evidence="5 6">
    <name type="scientific">Insulibacter thermoxylanivorax</name>
    <dbReference type="NCBI Taxonomy" id="2749268"/>
    <lineage>
        <taxon>Bacteria</taxon>
        <taxon>Bacillati</taxon>
        <taxon>Bacillota</taxon>
        <taxon>Bacilli</taxon>
        <taxon>Bacillales</taxon>
        <taxon>Paenibacillaceae</taxon>
        <taxon>Insulibacter</taxon>
    </lineage>
</organism>
<evidence type="ECO:0000259" key="4">
    <source>
        <dbReference type="PROSITE" id="PS50983"/>
    </source>
</evidence>
<dbReference type="InterPro" id="IPR054828">
    <property type="entry name" value="Vit_B12_bind_prot"/>
</dbReference>
<dbReference type="InterPro" id="IPR002491">
    <property type="entry name" value="ABC_transptr_periplasmic_BD"/>
</dbReference>
<comment type="similarity">
    <text evidence="1">Belongs to the bacterial solute-binding protein 8 family.</text>
</comment>
<feature type="domain" description="Fe/B12 periplasmic-binding" evidence="4">
    <location>
        <begin position="116"/>
        <end position="370"/>
    </location>
</feature>
<keyword evidence="6" id="KW-1185">Reference proteome</keyword>
<comment type="caution">
    <text evidence="5">The sequence shown here is derived from an EMBL/GenBank/DDBJ whole genome shotgun (WGS) entry which is preliminary data.</text>
</comment>
<evidence type="ECO:0000313" key="6">
    <source>
        <dbReference type="Proteomes" id="UP000654993"/>
    </source>
</evidence>
<dbReference type="Proteomes" id="UP000654993">
    <property type="component" value="Unassembled WGS sequence"/>
</dbReference>
<dbReference type="Pfam" id="PF01497">
    <property type="entry name" value="Peripla_BP_2"/>
    <property type="match status" value="1"/>
</dbReference>
<keyword evidence="2" id="KW-0732">Signal</keyword>
<name>A0A916VIM3_9BACL</name>
<protein>
    <submittedName>
        <fullName evidence="5">ABC transporter substrate-binding protein</fullName>
    </submittedName>
</protein>
<dbReference type="CDD" id="cd01143">
    <property type="entry name" value="YvrC"/>
    <property type="match status" value="1"/>
</dbReference>
<dbReference type="InterPro" id="IPR050902">
    <property type="entry name" value="ABC_Transporter_SBP"/>
</dbReference>
<dbReference type="AlphaFoldDB" id="A0A916VIM3"/>
<dbReference type="GO" id="GO:0071281">
    <property type="term" value="P:cellular response to iron ion"/>
    <property type="evidence" value="ECO:0007669"/>
    <property type="project" value="TreeGrafter"/>
</dbReference>
<reference evidence="5" key="1">
    <citation type="submission" date="2020-08" db="EMBL/GenBank/DDBJ databases">
        <authorList>
            <person name="Uke A."/>
            <person name="Chhe C."/>
            <person name="Baramee S."/>
            <person name="Kosugi A."/>
        </authorList>
    </citation>
    <scope>NUCLEOTIDE SEQUENCE</scope>
    <source>
        <strain evidence="5">DA-C8</strain>
    </source>
</reference>
<dbReference type="SUPFAM" id="SSF53807">
    <property type="entry name" value="Helical backbone' metal receptor"/>
    <property type="match status" value="1"/>
</dbReference>